<protein>
    <recommendedName>
        <fullName evidence="10">Terpene cyclase/mutase family member</fullName>
    </recommendedName>
</protein>
<feature type="domain" description="Squalene cyclase C-terminal" evidence="6">
    <location>
        <begin position="411"/>
        <end position="680"/>
    </location>
</feature>
<keyword evidence="2" id="KW-0444">Lipid biosynthesis</keyword>
<dbReference type="InterPro" id="IPR018333">
    <property type="entry name" value="Squalene_cyclase"/>
</dbReference>
<dbReference type="GO" id="GO:0000250">
    <property type="term" value="F:lanosterol synthase activity"/>
    <property type="evidence" value="ECO:0007669"/>
    <property type="project" value="TreeGrafter"/>
</dbReference>
<keyword evidence="4" id="KW-0752">Steroid biosynthesis</keyword>
<evidence type="ECO:0000256" key="3">
    <source>
        <dbReference type="ARBA" id="ARBA00022737"/>
    </source>
</evidence>
<dbReference type="InterPro" id="IPR032696">
    <property type="entry name" value="SQ_cyclase_C"/>
</dbReference>
<evidence type="ECO:0000256" key="2">
    <source>
        <dbReference type="ARBA" id="ARBA00022516"/>
    </source>
</evidence>
<keyword evidence="9" id="KW-1185">Reference proteome</keyword>
<evidence type="ECO:0000313" key="9">
    <source>
        <dbReference type="Proteomes" id="UP000265140"/>
    </source>
</evidence>
<dbReference type="SFLD" id="SFLDG01016">
    <property type="entry name" value="Prenyltransferase_Like_2"/>
    <property type="match status" value="1"/>
</dbReference>
<gene>
    <name evidence="8" type="primary">LSS</name>
</gene>
<evidence type="ECO:0000256" key="1">
    <source>
        <dbReference type="ARBA" id="ARBA00009755"/>
    </source>
</evidence>
<dbReference type="Pfam" id="PF13243">
    <property type="entry name" value="SQHop_cyclase_C"/>
    <property type="match status" value="1"/>
</dbReference>
<keyword evidence="3" id="KW-0677">Repeat</keyword>
<dbReference type="PANTHER" id="PTHR11764:SF20">
    <property type="entry name" value="LANOSTEROL SYNTHASE"/>
    <property type="match status" value="1"/>
</dbReference>
<evidence type="ECO:0000259" key="6">
    <source>
        <dbReference type="Pfam" id="PF13243"/>
    </source>
</evidence>
<dbReference type="Pfam" id="PF13249">
    <property type="entry name" value="SQHop_cyclase_N"/>
    <property type="match status" value="2"/>
</dbReference>
<feature type="domain" description="Squalene cyclase N-terminal" evidence="7">
    <location>
        <begin position="214"/>
        <end position="333"/>
    </location>
</feature>
<reference evidence="8" key="2">
    <citation type="submission" date="2020-02" db="EMBL/GenBank/DDBJ databases">
        <title>Esox lucius (northern pike) genome, fEsoLuc1, primary haplotype.</title>
        <authorList>
            <person name="Myers G."/>
            <person name="Karagic N."/>
            <person name="Meyer A."/>
            <person name="Pippel M."/>
            <person name="Reichard M."/>
            <person name="Winkler S."/>
            <person name="Tracey A."/>
            <person name="Sims Y."/>
            <person name="Howe K."/>
            <person name="Rhie A."/>
            <person name="Formenti G."/>
            <person name="Durbin R."/>
            <person name="Fedrigo O."/>
            <person name="Jarvis E.D."/>
        </authorList>
    </citation>
    <scope>NUCLEOTIDE SEQUENCE [LARGE SCALE GENOMIC DNA]</scope>
</reference>
<name>A0A3P9A228_ESOLU</name>
<dbReference type="Gene3D" id="1.50.10.20">
    <property type="match status" value="2"/>
</dbReference>
<dbReference type="GO" id="GO:0006695">
    <property type="term" value="P:cholesterol biosynthetic process"/>
    <property type="evidence" value="ECO:0007669"/>
    <property type="project" value="TreeGrafter"/>
</dbReference>
<sequence>MCFSLKCYSQLFPRGEFNSVIHSTMTEGTCLRRRGGPYKTEPATDLTRWRLSNVEGRQTWRFVQDSDASDREQNMLEAHSLGLDTSKFIPDSPLAQNALESALKGMEFYSHLQAEDGHWAGDYGGPLFLLPGLLITCHVAQIPLPEAWKKEMVRYLRSVQLADGGWGLHIEDKSTVFGTALSYITLRILGVGPDDKDMVQARNNLHSKGRNCLYVPNWIDNSLLFPTWFPAHPSTLWCHCRQVYLPMSYCYAVRLAAKVDPLVLSLRQELYVQDYATINWPAQRNNVAASDLYTPHSTLLTVAYMVMNMYEAHHSSALRGRTLKELYDHIQADDRFTKCISIGPISKTINMLVRWHVDGPSSAVFQEHVSRIPDYLWLGMDGMKMQGTNGSQLWDTAFAVQAFLEIPDNPPDFQKYYRQMNKGGFPFSTRDCGWIVADCTAEGLKSLMLLQEQCPFISQHVPFQSLCDAVSVLLSMRNSDGGFATYETKRGGRLLELLNPSEVFGDIMIDYTYVECTSAVMQALRHFQKLYPEHRSAEIRSWGVCFTYGVWFGLEAFACMGHTYHNGVACGEVQRACDFLVTHQMEDGGWGEDFESCKQRCYVQSANSQIHNTCWALLGLMAARYPCAQVIERGIQLLIERQLPNGDWPQNISGVFNKSCAISYTSYRNVFTVWTLGRFSKLYPSSPLAGKIKL</sequence>
<dbReference type="GO" id="GO:0016104">
    <property type="term" value="P:triterpenoid biosynthetic process"/>
    <property type="evidence" value="ECO:0007669"/>
    <property type="project" value="InterPro"/>
</dbReference>
<reference evidence="9" key="1">
    <citation type="journal article" date="2014" name="PLoS ONE">
        <title>The genome and linkage map of the northern pike (Esox lucius): conserved synteny revealed between the salmonid sister group and the Neoteleostei.</title>
        <authorList>
            <person name="Rondeau E.B."/>
            <person name="Minkley D.R."/>
            <person name="Leong J.S."/>
            <person name="Messmer A.M."/>
            <person name="Jantzen J.R."/>
            <person name="von Schalburg K.R."/>
            <person name="Lemon C."/>
            <person name="Bird N.H."/>
            <person name="Koop B.F."/>
        </authorList>
    </citation>
    <scope>NUCLEOTIDE SEQUENCE</scope>
</reference>
<comment type="similarity">
    <text evidence="1">Belongs to the terpene cyclase/mutase family.</text>
</comment>
<dbReference type="Bgee" id="ENSELUG00000013601">
    <property type="expression patterns" value="Expressed in liver and 14 other cell types or tissues"/>
</dbReference>
<dbReference type="InterPro" id="IPR032697">
    <property type="entry name" value="SQ_cyclase_N"/>
</dbReference>
<dbReference type="GeneTree" id="ENSGT00390000011570"/>
<dbReference type="InterPro" id="IPR008930">
    <property type="entry name" value="Terpenoid_cyclase/PrenylTrfase"/>
</dbReference>
<dbReference type="GO" id="GO:0005811">
    <property type="term" value="C:lipid droplet"/>
    <property type="evidence" value="ECO:0007669"/>
    <property type="project" value="InterPro"/>
</dbReference>
<dbReference type="AlphaFoldDB" id="A0A3P9A228"/>
<reference evidence="8" key="4">
    <citation type="submission" date="2025-09" db="UniProtKB">
        <authorList>
            <consortium name="Ensembl"/>
        </authorList>
    </citation>
    <scope>IDENTIFICATION</scope>
</reference>
<dbReference type="FunFam" id="1.50.10.20:FF:000084">
    <property type="entry name" value="Terpene cyclase/mutase family member"/>
    <property type="match status" value="1"/>
</dbReference>
<dbReference type="Proteomes" id="UP000265140">
    <property type="component" value="Chromosome 16"/>
</dbReference>
<evidence type="ECO:0008006" key="10">
    <source>
        <dbReference type="Google" id="ProtNLM"/>
    </source>
</evidence>
<evidence type="ECO:0000313" key="8">
    <source>
        <dbReference type="Ensembl" id="ENSELUP00000034799.3"/>
    </source>
</evidence>
<reference evidence="8" key="3">
    <citation type="submission" date="2025-08" db="UniProtKB">
        <authorList>
            <consortium name="Ensembl"/>
        </authorList>
    </citation>
    <scope>IDENTIFICATION</scope>
</reference>
<evidence type="ECO:0000259" key="7">
    <source>
        <dbReference type="Pfam" id="PF13249"/>
    </source>
</evidence>
<keyword evidence="5" id="KW-0443">Lipid metabolism</keyword>
<feature type="domain" description="Squalene cyclase N-terminal" evidence="7">
    <location>
        <begin position="109"/>
        <end position="209"/>
    </location>
</feature>
<accession>A0A3P9A228</accession>
<dbReference type="SUPFAM" id="SSF48239">
    <property type="entry name" value="Terpenoid cyclases/Protein prenyltransferases"/>
    <property type="match status" value="2"/>
</dbReference>
<organism evidence="8 9">
    <name type="scientific">Esox lucius</name>
    <name type="common">Northern pike</name>
    <dbReference type="NCBI Taxonomy" id="8010"/>
    <lineage>
        <taxon>Eukaryota</taxon>
        <taxon>Metazoa</taxon>
        <taxon>Chordata</taxon>
        <taxon>Craniata</taxon>
        <taxon>Vertebrata</taxon>
        <taxon>Euteleostomi</taxon>
        <taxon>Actinopterygii</taxon>
        <taxon>Neopterygii</taxon>
        <taxon>Teleostei</taxon>
        <taxon>Protacanthopterygii</taxon>
        <taxon>Esociformes</taxon>
        <taxon>Esocidae</taxon>
        <taxon>Esox</taxon>
    </lineage>
</organism>
<dbReference type="Gene3D" id="6.20.120.20">
    <property type="match status" value="1"/>
</dbReference>
<proteinExistence type="inferred from homology"/>
<dbReference type="PANTHER" id="PTHR11764">
    <property type="entry name" value="TERPENE CYCLASE/MUTASE FAMILY MEMBER"/>
    <property type="match status" value="1"/>
</dbReference>
<evidence type="ECO:0000256" key="4">
    <source>
        <dbReference type="ARBA" id="ARBA00022955"/>
    </source>
</evidence>
<dbReference type="Ensembl" id="ENSELUT00000038474.3">
    <property type="protein sequence ID" value="ENSELUP00000034799.3"/>
    <property type="gene ID" value="ENSELUG00000013601.3"/>
</dbReference>
<evidence type="ECO:0000256" key="5">
    <source>
        <dbReference type="ARBA" id="ARBA00023098"/>
    </source>
</evidence>
<dbReference type="CDD" id="cd02892">
    <property type="entry name" value="SQCY_1"/>
    <property type="match status" value="1"/>
</dbReference>